<dbReference type="GO" id="GO:0000027">
    <property type="term" value="P:ribosomal large subunit assembly"/>
    <property type="evidence" value="ECO:0007669"/>
    <property type="project" value="UniProtKB-UniRule"/>
</dbReference>
<evidence type="ECO:0000256" key="5">
    <source>
        <dbReference type="ARBA" id="ARBA00023274"/>
    </source>
</evidence>
<dbReference type="GO" id="GO:0005840">
    <property type="term" value="C:ribosome"/>
    <property type="evidence" value="ECO:0007669"/>
    <property type="project" value="UniProtKB-KW"/>
</dbReference>
<accession>A0A517SK15</accession>
<dbReference type="FunCoup" id="A0A517SK15">
    <property type="interactions" value="593"/>
</dbReference>
<gene>
    <name evidence="7 9" type="primary">rplT</name>
    <name evidence="9" type="ORF">Pan44_45140</name>
</gene>
<name>A0A517SK15_9PLAN</name>
<keyword evidence="4 7" id="KW-0689">Ribosomal protein</keyword>
<dbReference type="Gene3D" id="1.10.1900.20">
    <property type="entry name" value="Ribosomal protein L20"/>
    <property type="match status" value="1"/>
</dbReference>
<dbReference type="SUPFAM" id="SSF74731">
    <property type="entry name" value="Ribosomal protein L20"/>
    <property type="match status" value="1"/>
</dbReference>
<dbReference type="GO" id="GO:0019843">
    <property type="term" value="F:rRNA binding"/>
    <property type="evidence" value="ECO:0007669"/>
    <property type="project" value="UniProtKB-UniRule"/>
</dbReference>
<proteinExistence type="inferred from homology"/>
<dbReference type="NCBIfam" id="TIGR01032">
    <property type="entry name" value="rplT_bact"/>
    <property type="match status" value="1"/>
</dbReference>
<dbReference type="RefSeq" id="WP_145033935.1">
    <property type="nucleotide sequence ID" value="NZ_CP036271.1"/>
</dbReference>
<dbReference type="InterPro" id="IPR035566">
    <property type="entry name" value="Ribosomal_protein_bL20_C"/>
</dbReference>
<evidence type="ECO:0000313" key="10">
    <source>
        <dbReference type="Proteomes" id="UP000315700"/>
    </source>
</evidence>
<keyword evidence="3 7" id="KW-0694">RNA-binding</keyword>
<dbReference type="EMBL" id="CP036271">
    <property type="protein sequence ID" value="QDT56460.1"/>
    <property type="molecule type" value="Genomic_DNA"/>
</dbReference>
<dbReference type="CDD" id="cd07026">
    <property type="entry name" value="Ribosomal_L20"/>
    <property type="match status" value="1"/>
</dbReference>
<evidence type="ECO:0000256" key="2">
    <source>
        <dbReference type="ARBA" id="ARBA00022730"/>
    </source>
</evidence>
<dbReference type="PANTHER" id="PTHR10986">
    <property type="entry name" value="39S RIBOSOMAL PROTEIN L20"/>
    <property type="match status" value="1"/>
</dbReference>
<reference evidence="9 10" key="1">
    <citation type="submission" date="2019-02" db="EMBL/GenBank/DDBJ databases">
        <title>Deep-cultivation of Planctomycetes and their phenomic and genomic characterization uncovers novel biology.</title>
        <authorList>
            <person name="Wiegand S."/>
            <person name="Jogler M."/>
            <person name="Boedeker C."/>
            <person name="Pinto D."/>
            <person name="Vollmers J."/>
            <person name="Rivas-Marin E."/>
            <person name="Kohn T."/>
            <person name="Peeters S.H."/>
            <person name="Heuer A."/>
            <person name="Rast P."/>
            <person name="Oberbeckmann S."/>
            <person name="Bunk B."/>
            <person name="Jeske O."/>
            <person name="Meyerdierks A."/>
            <person name="Storesund J.E."/>
            <person name="Kallscheuer N."/>
            <person name="Luecker S."/>
            <person name="Lage O.M."/>
            <person name="Pohl T."/>
            <person name="Merkel B.J."/>
            <person name="Hornburger P."/>
            <person name="Mueller R.-W."/>
            <person name="Bruemmer F."/>
            <person name="Labrenz M."/>
            <person name="Spormann A.M."/>
            <person name="Op den Camp H."/>
            <person name="Overmann J."/>
            <person name="Amann R."/>
            <person name="Jetten M.S.M."/>
            <person name="Mascher T."/>
            <person name="Medema M.H."/>
            <person name="Devos D.P."/>
            <person name="Kaster A.-K."/>
            <person name="Ovreas L."/>
            <person name="Rohde M."/>
            <person name="Galperin M.Y."/>
            <person name="Jogler C."/>
        </authorList>
    </citation>
    <scope>NUCLEOTIDE SEQUENCE [LARGE SCALE GENOMIC DNA]</scope>
    <source>
        <strain evidence="9 10">Pan44</strain>
    </source>
</reference>
<organism evidence="9 10">
    <name type="scientific">Caulifigura coniformis</name>
    <dbReference type="NCBI Taxonomy" id="2527983"/>
    <lineage>
        <taxon>Bacteria</taxon>
        <taxon>Pseudomonadati</taxon>
        <taxon>Planctomycetota</taxon>
        <taxon>Planctomycetia</taxon>
        <taxon>Planctomycetales</taxon>
        <taxon>Planctomycetaceae</taxon>
        <taxon>Caulifigura</taxon>
    </lineage>
</organism>
<dbReference type="FunFam" id="1.10.1900.20:FF:000001">
    <property type="entry name" value="50S ribosomal protein L20"/>
    <property type="match status" value="1"/>
</dbReference>
<dbReference type="Gene3D" id="6.10.160.10">
    <property type="match status" value="1"/>
</dbReference>
<dbReference type="PRINTS" id="PR00062">
    <property type="entry name" value="RIBOSOMALL20"/>
</dbReference>
<evidence type="ECO:0000256" key="1">
    <source>
        <dbReference type="ARBA" id="ARBA00007698"/>
    </source>
</evidence>
<dbReference type="Pfam" id="PF00453">
    <property type="entry name" value="Ribosomal_L20"/>
    <property type="match status" value="1"/>
</dbReference>
<comment type="function">
    <text evidence="7 8">Binds directly to 23S ribosomal RNA and is necessary for the in vitro assembly process of the 50S ribosomal subunit. It is not involved in the protein synthesizing functions of that subunit.</text>
</comment>
<dbReference type="KEGG" id="ccos:Pan44_45140"/>
<comment type="similarity">
    <text evidence="1 7 8">Belongs to the bacterial ribosomal protein bL20 family.</text>
</comment>
<evidence type="ECO:0000256" key="7">
    <source>
        <dbReference type="HAMAP-Rule" id="MF_00382"/>
    </source>
</evidence>
<dbReference type="GO" id="GO:0003735">
    <property type="term" value="F:structural constituent of ribosome"/>
    <property type="evidence" value="ECO:0007669"/>
    <property type="project" value="InterPro"/>
</dbReference>
<evidence type="ECO:0000313" key="9">
    <source>
        <dbReference type="EMBL" id="QDT56460.1"/>
    </source>
</evidence>
<evidence type="ECO:0000256" key="6">
    <source>
        <dbReference type="ARBA" id="ARBA00035172"/>
    </source>
</evidence>
<dbReference type="InParanoid" id="A0A517SK15"/>
<dbReference type="InterPro" id="IPR005813">
    <property type="entry name" value="Ribosomal_bL20"/>
</dbReference>
<keyword evidence="2 7" id="KW-0699">rRNA-binding</keyword>
<keyword evidence="10" id="KW-1185">Reference proteome</keyword>
<dbReference type="Proteomes" id="UP000315700">
    <property type="component" value="Chromosome"/>
</dbReference>
<sequence>MRIKYGKATRRKKNRIFREAKGSVGGRGTLWRTVQEHVRRSRAYAFRDRRARKRDFRALWITRINAACMIRGLRYSQFMHGLKLAQCELNRKILSELAIHNPAVFDEIVAVAMGAVKKAAA</sequence>
<dbReference type="HAMAP" id="MF_00382">
    <property type="entry name" value="Ribosomal_bL20"/>
    <property type="match status" value="1"/>
</dbReference>
<dbReference type="OrthoDB" id="9808966at2"/>
<evidence type="ECO:0000256" key="8">
    <source>
        <dbReference type="RuleBase" id="RU000560"/>
    </source>
</evidence>
<dbReference type="GO" id="GO:1990904">
    <property type="term" value="C:ribonucleoprotein complex"/>
    <property type="evidence" value="ECO:0007669"/>
    <property type="project" value="UniProtKB-KW"/>
</dbReference>
<dbReference type="GO" id="GO:0006412">
    <property type="term" value="P:translation"/>
    <property type="evidence" value="ECO:0007669"/>
    <property type="project" value="InterPro"/>
</dbReference>
<protein>
    <recommendedName>
        <fullName evidence="6 7">Large ribosomal subunit protein bL20</fullName>
    </recommendedName>
</protein>
<evidence type="ECO:0000256" key="4">
    <source>
        <dbReference type="ARBA" id="ARBA00022980"/>
    </source>
</evidence>
<keyword evidence="5 7" id="KW-0687">Ribonucleoprotein</keyword>
<dbReference type="AlphaFoldDB" id="A0A517SK15"/>
<evidence type="ECO:0000256" key="3">
    <source>
        <dbReference type="ARBA" id="ARBA00022884"/>
    </source>
</evidence>